<evidence type="ECO:0000313" key="1">
    <source>
        <dbReference type="EMBL" id="KAF1968210.1"/>
    </source>
</evidence>
<feature type="non-terminal residue" evidence="1">
    <location>
        <position position="1"/>
    </location>
</feature>
<dbReference type="Proteomes" id="UP000800036">
    <property type="component" value="Unassembled WGS sequence"/>
</dbReference>
<sequence length="56" mass="6199">AITARKHCSRHAISNVMENLKVYGTNRRPVQGKLGRPPAISDEDGEALFDELVYSS</sequence>
<protein>
    <submittedName>
        <fullName evidence="1">Uncharacterized protein</fullName>
    </submittedName>
</protein>
<proteinExistence type="predicted"/>
<name>A0A6A5UUX8_9PLEO</name>
<gene>
    <name evidence="1" type="ORF">BU23DRAFT_480954</name>
</gene>
<organism evidence="1 2">
    <name type="scientific">Bimuria novae-zelandiae CBS 107.79</name>
    <dbReference type="NCBI Taxonomy" id="1447943"/>
    <lineage>
        <taxon>Eukaryota</taxon>
        <taxon>Fungi</taxon>
        <taxon>Dikarya</taxon>
        <taxon>Ascomycota</taxon>
        <taxon>Pezizomycotina</taxon>
        <taxon>Dothideomycetes</taxon>
        <taxon>Pleosporomycetidae</taxon>
        <taxon>Pleosporales</taxon>
        <taxon>Massarineae</taxon>
        <taxon>Didymosphaeriaceae</taxon>
        <taxon>Bimuria</taxon>
    </lineage>
</organism>
<evidence type="ECO:0000313" key="2">
    <source>
        <dbReference type="Proteomes" id="UP000800036"/>
    </source>
</evidence>
<dbReference type="AlphaFoldDB" id="A0A6A5UUX8"/>
<accession>A0A6A5UUX8</accession>
<keyword evidence="2" id="KW-1185">Reference proteome</keyword>
<reference evidence="1" key="1">
    <citation type="journal article" date="2020" name="Stud. Mycol.">
        <title>101 Dothideomycetes genomes: a test case for predicting lifestyles and emergence of pathogens.</title>
        <authorList>
            <person name="Haridas S."/>
            <person name="Albert R."/>
            <person name="Binder M."/>
            <person name="Bloem J."/>
            <person name="Labutti K."/>
            <person name="Salamov A."/>
            <person name="Andreopoulos B."/>
            <person name="Baker S."/>
            <person name="Barry K."/>
            <person name="Bills G."/>
            <person name="Bluhm B."/>
            <person name="Cannon C."/>
            <person name="Castanera R."/>
            <person name="Culley D."/>
            <person name="Daum C."/>
            <person name="Ezra D."/>
            <person name="Gonzalez J."/>
            <person name="Henrissat B."/>
            <person name="Kuo A."/>
            <person name="Liang C."/>
            <person name="Lipzen A."/>
            <person name="Lutzoni F."/>
            <person name="Magnuson J."/>
            <person name="Mondo S."/>
            <person name="Nolan M."/>
            <person name="Ohm R."/>
            <person name="Pangilinan J."/>
            <person name="Park H.-J."/>
            <person name="Ramirez L."/>
            <person name="Alfaro M."/>
            <person name="Sun H."/>
            <person name="Tritt A."/>
            <person name="Yoshinaga Y."/>
            <person name="Zwiers L.-H."/>
            <person name="Turgeon B."/>
            <person name="Goodwin S."/>
            <person name="Spatafora J."/>
            <person name="Crous P."/>
            <person name="Grigoriev I."/>
        </authorList>
    </citation>
    <scope>NUCLEOTIDE SEQUENCE</scope>
    <source>
        <strain evidence="1">CBS 107.79</strain>
    </source>
</reference>
<dbReference type="EMBL" id="ML976723">
    <property type="protein sequence ID" value="KAF1968210.1"/>
    <property type="molecule type" value="Genomic_DNA"/>
</dbReference>